<sequence length="181" mass="20721">MTKKKFGKPIRGEGKSFSTNLILNEDGTLVPDTISKTYKGSRESLSDSDASEDSEESNVTDSEASSFRFTRKKEKANPLQSIIEIENPNRTKKQNFKISELSKVESQELSRREREAIEKKAAEERYRKLHSEGKTEKAKADLARLAIVRKEREEKARQRKAEQEAKENAMKNRMDKSAKPL</sequence>
<dbReference type="Proteomes" id="UP000768646">
    <property type="component" value="Unassembled WGS sequence"/>
</dbReference>
<gene>
    <name evidence="1" type="ORF">PORY_002323</name>
</gene>
<evidence type="ECO:0000313" key="1">
    <source>
        <dbReference type="EMBL" id="KAG4304348.1"/>
    </source>
</evidence>
<proteinExistence type="predicted"/>
<comment type="caution">
    <text evidence="1">The sequence shown here is derived from an EMBL/GenBank/DDBJ whole genome shotgun (WGS) entry which is preliminary data.</text>
</comment>
<accession>A0ACB7C9W1</accession>
<keyword evidence="2" id="KW-1185">Reference proteome</keyword>
<evidence type="ECO:0000313" key="2">
    <source>
        <dbReference type="Proteomes" id="UP000768646"/>
    </source>
</evidence>
<name>A0ACB7C9W1_9ASCO</name>
<protein>
    <submittedName>
        <fullName evidence="1">Uncharacterized protein</fullName>
    </submittedName>
</protein>
<reference evidence="1 2" key="1">
    <citation type="journal article" date="2021" name="Commun. Biol.">
        <title>Genomic insights into the host specific adaptation of the Pneumocystis genus.</title>
        <authorList>
            <person name="Cisse O.H."/>
            <person name="Ma L."/>
            <person name="Dekker J.P."/>
            <person name="Khil P.P."/>
            <person name="Youn J.-H."/>
            <person name="Brenchley J.M."/>
            <person name="Blair R."/>
            <person name="Pahar B."/>
            <person name="Chabe M."/>
            <person name="Van Rompay K.K.A."/>
            <person name="Keesler R."/>
            <person name="Sukura A."/>
            <person name="Hirsch V."/>
            <person name="Kutty G."/>
            <person name="Liu Y."/>
            <person name="Peng L."/>
            <person name="Chen J."/>
            <person name="Song J."/>
            <person name="Weissenbacher-Lang C."/>
            <person name="Xu J."/>
            <person name="Upham N.S."/>
            <person name="Stajich J.E."/>
            <person name="Cuomo C.A."/>
            <person name="Cushion M.T."/>
            <person name="Kovacs J.A."/>
        </authorList>
    </citation>
    <scope>NUCLEOTIDE SEQUENCE [LARGE SCALE GENOMIC DNA]</scope>
    <source>
        <strain evidence="1 2">RABM</strain>
    </source>
</reference>
<organism evidence="1 2">
    <name type="scientific">Pneumocystis oryctolagi</name>
    <dbReference type="NCBI Taxonomy" id="42067"/>
    <lineage>
        <taxon>Eukaryota</taxon>
        <taxon>Fungi</taxon>
        <taxon>Dikarya</taxon>
        <taxon>Ascomycota</taxon>
        <taxon>Taphrinomycotina</taxon>
        <taxon>Pneumocystomycetes</taxon>
        <taxon>Pneumocystaceae</taxon>
        <taxon>Pneumocystis</taxon>
    </lineage>
</organism>
<dbReference type="EMBL" id="JABTEG010000009">
    <property type="protein sequence ID" value="KAG4304348.1"/>
    <property type="molecule type" value="Genomic_DNA"/>
</dbReference>